<dbReference type="PANTHER" id="PTHR42738:SF7">
    <property type="entry name" value="HYDROXYMETHYLGLUTARYL-COA LYASE"/>
    <property type="match status" value="1"/>
</dbReference>
<sequence>MYHSRGVLWKSSLVPLARRIDPLRRHRCFSSTAVAHRGWDRLPASVRVVEVGARDGLQNEKTVVDTAKKIEFINRLSGTGLRTIEATAFVSPKWVPQMGDHKEVMAGIDRRQGVTYPVLVPNLKGYEAARAAGATEVNIFTAATESFCQKNINCSIDESFDRFRPIFEHAAADGIRVRGSCSVVLGCPYEGAMEPSQVVPVVRRLLEAGCYEVSLGDTLGVGTAGHADRLLQALSAEGLPFERLAMHCHDTYGQALANILTALQYGIAVIDSSTAGLGGCPYCKGALGNVATEDVLYMLHGLGIHTGVDLDGVIDAGAFMSEVLGRPSVSRAAKALLTKRGEGG</sequence>
<dbReference type="STRING" id="1169540.A0A0G4EA44"/>
<evidence type="ECO:0000256" key="5">
    <source>
        <dbReference type="ARBA" id="ARBA00023239"/>
    </source>
</evidence>
<evidence type="ECO:0000256" key="2">
    <source>
        <dbReference type="ARBA" id="ARBA00009405"/>
    </source>
</evidence>
<dbReference type="EMBL" id="CDMY01000113">
    <property type="protein sequence ID" value="CEL92817.1"/>
    <property type="molecule type" value="Genomic_DNA"/>
</dbReference>
<dbReference type="GO" id="GO:0046872">
    <property type="term" value="F:metal ion binding"/>
    <property type="evidence" value="ECO:0007669"/>
    <property type="project" value="UniProtKB-KW"/>
</dbReference>
<gene>
    <name evidence="8" type="ORF">Vbra_20124</name>
</gene>
<dbReference type="UniPathway" id="UPA00896">
    <property type="reaction ID" value="UER00863"/>
</dbReference>
<dbReference type="GO" id="GO:0004419">
    <property type="term" value="F:hydroxymethylglutaryl-CoA lyase activity"/>
    <property type="evidence" value="ECO:0007669"/>
    <property type="project" value="UniProtKB-EC"/>
</dbReference>
<dbReference type="CDD" id="cd07938">
    <property type="entry name" value="DRE_TIM_HMGL"/>
    <property type="match status" value="1"/>
</dbReference>
<dbReference type="GO" id="GO:0006552">
    <property type="term" value="P:L-leucine catabolic process"/>
    <property type="evidence" value="ECO:0007669"/>
    <property type="project" value="TreeGrafter"/>
</dbReference>
<evidence type="ECO:0000313" key="9">
    <source>
        <dbReference type="Proteomes" id="UP000041254"/>
    </source>
</evidence>
<protein>
    <recommendedName>
        <fullName evidence="3">hydroxymethylglutaryl-CoA lyase</fullName>
        <ecNumber evidence="3">4.1.3.4</ecNumber>
    </recommendedName>
</protein>
<keyword evidence="4" id="KW-0479">Metal-binding</keyword>
<dbReference type="InterPro" id="IPR000891">
    <property type="entry name" value="PYR_CT"/>
</dbReference>
<dbReference type="Pfam" id="PF00682">
    <property type="entry name" value="HMGL-like"/>
    <property type="match status" value="1"/>
</dbReference>
<dbReference type="FunFam" id="3.20.20.70:FF:000201">
    <property type="entry name" value="Hydroxymethylglutaryl-CoA lyase"/>
    <property type="match status" value="1"/>
</dbReference>
<evidence type="ECO:0000259" key="7">
    <source>
        <dbReference type="PROSITE" id="PS50991"/>
    </source>
</evidence>
<feature type="domain" description="Pyruvate carboxyltransferase" evidence="7">
    <location>
        <begin position="46"/>
        <end position="314"/>
    </location>
</feature>
<dbReference type="PROSITE" id="PS50991">
    <property type="entry name" value="PYR_CT"/>
    <property type="match status" value="1"/>
</dbReference>
<proteinExistence type="inferred from homology"/>
<evidence type="ECO:0000256" key="6">
    <source>
        <dbReference type="ARBA" id="ARBA00049877"/>
    </source>
</evidence>
<evidence type="ECO:0000256" key="4">
    <source>
        <dbReference type="ARBA" id="ARBA00022723"/>
    </source>
</evidence>
<dbReference type="GO" id="GO:0046951">
    <property type="term" value="P:ketone body biosynthetic process"/>
    <property type="evidence" value="ECO:0007669"/>
    <property type="project" value="TreeGrafter"/>
</dbReference>
<name>A0A0G4EA44_VITBC</name>
<dbReference type="Gene3D" id="3.20.20.70">
    <property type="entry name" value="Aldolase class I"/>
    <property type="match status" value="1"/>
</dbReference>
<dbReference type="InParanoid" id="A0A0G4EA44"/>
<dbReference type="Proteomes" id="UP000041254">
    <property type="component" value="Unassembled WGS sequence"/>
</dbReference>
<dbReference type="NCBIfam" id="NF004283">
    <property type="entry name" value="PRK05692.1"/>
    <property type="match status" value="1"/>
</dbReference>
<organism evidence="8 9">
    <name type="scientific">Vitrella brassicaformis (strain CCMP3155)</name>
    <dbReference type="NCBI Taxonomy" id="1169540"/>
    <lineage>
        <taxon>Eukaryota</taxon>
        <taxon>Sar</taxon>
        <taxon>Alveolata</taxon>
        <taxon>Colpodellida</taxon>
        <taxon>Vitrellaceae</taxon>
        <taxon>Vitrella</taxon>
    </lineage>
</organism>
<dbReference type="PhylomeDB" id="A0A0G4EA44"/>
<comment type="pathway">
    <text evidence="1">Metabolic intermediate metabolism; (S)-3-hydroxy-3-methylglutaryl-CoA degradation; acetoacetate from (S)-3-hydroxy-3-methylglutaryl-CoA: step 1/1.</text>
</comment>
<dbReference type="EC" id="4.1.3.4" evidence="3"/>
<reference evidence="8 9" key="1">
    <citation type="submission" date="2014-11" db="EMBL/GenBank/DDBJ databases">
        <authorList>
            <person name="Zhu J."/>
            <person name="Qi W."/>
            <person name="Song R."/>
        </authorList>
    </citation>
    <scope>NUCLEOTIDE SEQUENCE [LARGE SCALE GENOMIC DNA]</scope>
</reference>
<keyword evidence="9" id="KW-1185">Reference proteome</keyword>
<accession>A0A0G4EA44</accession>
<dbReference type="OMA" id="FQMRNTH"/>
<dbReference type="AlphaFoldDB" id="A0A0G4EA44"/>
<dbReference type="InterPro" id="IPR043594">
    <property type="entry name" value="HMGL"/>
</dbReference>
<dbReference type="OrthoDB" id="1905920at2759"/>
<dbReference type="InterPro" id="IPR013785">
    <property type="entry name" value="Aldolase_TIM"/>
</dbReference>
<keyword evidence="5" id="KW-0456">Lyase</keyword>
<comment type="catalytic activity">
    <reaction evidence="6">
        <text>(3S)-3-hydroxy-3-methylglutaryl-CoA = acetoacetate + acetyl-CoA</text>
        <dbReference type="Rhea" id="RHEA:24404"/>
        <dbReference type="ChEBI" id="CHEBI:13705"/>
        <dbReference type="ChEBI" id="CHEBI:43074"/>
        <dbReference type="ChEBI" id="CHEBI:57288"/>
        <dbReference type="EC" id="4.1.3.4"/>
    </reaction>
</comment>
<evidence type="ECO:0000313" key="8">
    <source>
        <dbReference type="EMBL" id="CEL92817.1"/>
    </source>
</evidence>
<comment type="similarity">
    <text evidence="2">Belongs to the HMG-CoA lyase family.</text>
</comment>
<evidence type="ECO:0000256" key="3">
    <source>
        <dbReference type="ARBA" id="ARBA00012910"/>
    </source>
</evidence>
<dbReference type="VEuPathDB" id="CryptoDB:Vbra_20124"/>
<evidence type="ECO:0000256" key="1">
    <source>
        <dbReference type="ARBA" id="ARBA00005143"/>
    </source>
</evidence>
<dbReference type="PANTHER" id="PTHR42738">
    <property type="entry name" value="HYDROXYMETHYLGLUTARYL-COA LYASE"/>
    <property type="match status" value="1"/>
</dbReference>
<dbReference type="SUPFAM" id="SSF51569">
    <property type="entry name" value="Aldolase"/>
    <property type="match status" value="1"/>
</dbReference>